<keyword evidence="13 17" id="KW-0472">Membrane</keyword>
<dbReference type="InterPro" id="IPR001129">
    <property type="entry name" value="Membr-assoc_MAPEG"/>
</dbReference>
<comment type="function">
    <text evidence="1">Conjugation of reduced glutathione to a wide number of exogenous and endogenous hydrophobic electrophiles.</text>
</comment>
<keyword evidence="7 17" id="KW-0812">Transmembrane</keyword>
<keyword evidence="12" id="KW-0496">Mitochondrion</keyword>
<dbReference type="AlphaFoldDB" id="A0A1W0ABT7"/>
<evidence type="ECO:0000256" key="15">
    <source>
        <dbReference type="ARBA" id="ARBA00039397"/>
    </source>
</evidence>
<dbReference type="GO" id="GO:0005741">
    <property type="term" value="C:mitochondrial outer membrane"/>
    <property type="evidence" value="ECO:0007669"/>
    <property type="project" value="UniProtKB-SubCell"/>
</dbReference>
<evidence type="ECO:0000256" key="5">
    <source>
        <dbReference type="ARBA" id="ARBA00012452"/>
    </source>
</evidence>
<evidence type="ECO:0000256" key="3">
    <source>
        <dbReference type="ARBA" id="ARBA00004477"/>
    </source>
</evidence>
<accession>A0A1W0ABT7</accession>
<dbReference type="PANTHER" id="PTHR10689:SF6">
    <property type="entry name" value="MICROSOMAL GLUTATHIONE S-TRANSFERASE 1"/>
    <property type="match status" value="1"/>
</dbReference>
<reference evidence="18 19" key="1">
    <citation type="journal article" date="2014" name="Genome Biol. Evol.">
        <title>The secreted proteins of Achlya hypogyna and Thraustotheca clavata identify the ancestral oomycete secretome and reveal gene acquisitions by horizontal gene transfer.</title>
        <authorList>
            <person name="Misner I."/>
            <person name="Blouin N."/>
            <person name="Leonard G."/>
            <person name="Richards T.A."/>
            <person name="Lane C.E."/>
        </authorList>
    </citation>
    <scope>NUCLEOTIDE SEQUENCE [LARGE SCALE GENOMIC DNA]</scope>
    <source>
        <strain evidence="18 19">ATCC 34112</strain>
    </source>
</reference>
<dbReference type="InterPro" id="IPR023352">
    <property type="entry name" value="MAPEG-like_dom_sf"/>
</dbReference>
<keyword evidence="11" id="KW-0007">Acetylation</keyword>
<keyword evidence="8" id="KW-1000">Mitochondrion outer membrane</keyword>
<evidence type="ECO:0000313" key="18">
    <source>
        <dbReference type="EMBL" id="OQS07651.1"/>
    </source>
</evidence>
<dbReference type="EMBL" id="JNBS01000211">
    <property type="protein sequence ID" value="OQS07651.1"/>
    <property type="molecule type" value="Genomic_DNA"/>
</dbReference>
<sequence length="156" mass="16945">MLDGNTSHVQVVAICTVLLYIKYAITTLVGGMKKFASGNRPPEDGNSAQDGPKQDFGLHLDGDEVDKAKLEDLRWQRIVANDLENIPIGLIMAWAAVVTGGDSKRTTIAIIIFTTARFLHTLAYALAYSKARTAMYMIGLICILILGENVIAGSYN</sequence>
<feature type="transmembrane region" description="Helical" evidence="17">
    <location>
        <begin position="134"/>
        <end position="155"/>
    </location>
</feature>
<comment type="subunit">
    <text evidence="14">Homotrimer; The trimer binds only one molecule of glutathione.</text>
</comment>
<name>A0A1W0ABT7_9STRA</name>
<feature type="transmembrane region" description="Helical" evidence="17">
    <location>
        <begin position="6"/>
        <end position="25"/>
    </location>
</feature>
<evidence type="ECO:0000313" key="19">
    <source>
        <dbReference type="Proteomes" id="UP000243217"/>
    </source>
</evidence>
<dbReference type="Proteomes" id="UP000243217">
    <property type="component" value="Unassembled WGS sequence"/>
</dbReference>
<evidence type="ECO:0000256" key="14">
    <source>
        <dbReference type="ARBA" id="ARBA00038540"/>
    </source>
</evidence>
<comment type="similarity">
    <text evidence="4">Belongs to the MAPEG family.</text>
</comment>
<evidence type="ECO:0000256" key="2">
    <source>
        <dbReference type="ARBA" id="ARBA00004294"/>
    </source>
</evidence>
<evidence type="ECO:0000256" key="11">
    <source>
        <dbReference type="ARBA" id="ARBA00022990"/>
    </source>
</evidence>
<dbReference type="EC" id="2.5.1.18" evidence="5"/>
<evidence type="ECO:0000256" key="4">
    <source>
        <dbReference type="ARBA" id="ARBA00010459"/>
    </source>
</evidence>
<evidence type="ECO:0000256" key="7">
    <source>
        <dbReference type="ARBA" id="ARBA00022692"/>
    </source>
</evidence>
<evidence type="ECO:0000256" key="12">
    <source>
        <dbReference type="ARBA" id="ARBA00023128"/>
    </source>
</evidence>
<keyword evidence="6" id="KW-0808">Transferase</keyword>
<dbReference type="Gene3D" id="1.20.120.550">
    <property type="entry name" value="Membrane associated eicosanoid/glutathione metabolism-like domain"/>
    <property type="match status" value="1"/>
</dbReference>
<evidence type="ECO:0000256" key="10">
    <source>
        <dbReference type="ARBA" id="ARBA00022989"/>
    </source>
</evidence>
<proteinExistence type="inferred from homology"/>
<keyword evidence="10 17" id="KW-1133">Transmembrane helix</keyword>
<dbReference type="SUPFAM" id="SSF161084">
    <property type="entry name" value="MAPEG domain-like"/>
    <property type="match status" value="1"/>
</dbReference>
<comment type="subcellular location">
    <subcellularLocation>
        <location evidence="3">Endoplasmic reticulum membrane</location>
        <topology evidence="3">Multi-pass membrane protein</topology>
    </subcellularLocation>
    <subcellularLocation>
        <location evidence="2">Mitochondrion outer membrane</location>
    </subcellularLocation>
</comment>
<gene>
    <name evidence="18" type="ORF">THRCLA_00352</name>
</gene>
<evidence type="ECO:0000256" key="6">
    <source>
        <dbReference type="ARBA" id="ARBA00022679"/>
    </source>
</evidence>
<dbReference type="GO" id="GO:0005789">
    <property type="term" value="C:endoplasmic reticulum membrane"/>
    <property type="evidence" value="ECO:0007669"/>
    <property type="project" value="UniProtKB-SubCell"/>
</dbReference>
<dbReference type="Pfam" id="PF01124">
    <property type="entry name" value="MAPEG"/>
    <property type="match status" value="1"/>
</dbReference>
<feature type="transmembrane region" description="Helical" evidence="17">
    <location>
        <begin position="107"/>
        <end position="127"/>
    </location>
</feature>
<dbReference type="OrthoDB" id="193139at2759"/>
<evidence type="ECO:0000256" key="16">
    <source>
        <dbReference type="ARBA" id="ARBA00049385"/>
    </source>
</evidence>
<keyword evidence="9" id="KW-0256">Endoplasmic reticulum</keyword>
<evidence type="ECO:0000256" key="13">
    <source>
        <dbReference type="ARBA" id="ARBA00023136"/>
    </source>
</evidence>
<evidence type="ECO:0000256" key="1">
    <source>
        <dbReference type="ARBA" id="ARBA00003701"/>
    </source>
</evidence>
<evidence type="ECO:0000256" key="17">
    <source>
        <dbReference type="SAM" id="Phobius"/>
    </source>
</evidence>
<protein>
    <recommendedName>
        <fullName evidence="15">Microsomal glutathione S-transferase 1</fullName>
        <ecNumber evidence="5">2.5.1.18</ecNumber>
    </recommendedName>
</protein>
<comment type="catalytic activity">
    <reaction evidence="16">
        <text>RX + glutathione = an S-substituted glutathione + a halide anion + H(+)</text>
        <dbReference type="Rhea" id="RHEA:16437"/>
        <dbReference type="ChEBI" id="CHEBI:15378"/>
        <dbReference type="ChEBI" id="CHEBI:16042"/>
        <dbReference type="ChEBI" id="CHEBI:17792"/>
        <dbReference type="ChEBI" id="CHEBI:57925"/>
        <dbReference type="ChEBI" id="CHEBI:90779"/>
        <dbReference type="EC" id="2.5.1.18"/>
    </reaction>
    <physiologicalReaction direction="left-to-right" evidence="16">
        <dbReference type="Rhea" id="RHEA:16438"/>
    </physiologicalReaction>
</comment>
<evidence type="ECO:0000256" key="9">
    <source>
        <dbReference type="ARBA" id="ARBA00022824"/>
    </source>
</evidence>
<dbReference type="GO" id="GO:0004364">
    <property type="term" value="F:glutathione transferase activity"/>
    <property type="evidence" value="ECO:0007669"/>
    <property type="project" value="UniProtKB-EC"/>
</dbReference>
<organism evidence="18 19">
    <name type="scientific">Thraustotheca clavata</name>
    <dbReference type="NCBI Taxonomy" id="74557"/>
    <lineage>
        <taxon>Eukaryota</taxon>
        <taxon>Sar</taxon>
        <taxon>Stramenopiles</taxon>
        <taxon>Oomycota</taxon>
        <taxon>Saprolegniomycetes</taxon>
        <taxon>Saprolegniales</taxon>
        <taxon>Achlyaceae</taxon>
        <taxon>Thraustotheca</taxon>
    </lineage>
</organism>
<dbReference type="PANTHER" id="PTHR10689">
    <property type="entry name" value="MICROSOMAL GLUTATHIONE S-TRANSFERASE 1"/>
    <property type="match status" value="1"/>
</dbReference>
<keyword evidence="19" id="KW-1185">Reference proteome</keyword>
<evidence type="ECO:0000256" key="8">
    <source>
        <dbReference type="ARBA" id="ARBA00022787"/>
    </source>
</evidence>
<comment type="caution">
    <text evidence="18">The sequence shown here is derived from an EMBL/GenBank/DDBJ whole genome shotgun (WGS) entry which is preliminary data.</text>
</comment>
<dbReference type="InterPro" id="IPR040162">
    <property type="entry name" value="MGST1-like"/>
</dbReference>